<accession>A0ABR4JUV7</accession>
<proteinExistence type="predicted"/>
<dbReference type="Proteomes" id="UP001610444">
    <property type="component" value="Unassembled WGS sequence"/>
</dbReference>
<evidence type="ECO:0000313" key="2">
    <source>
        <dbReference type="Proteomes" id="UP001610444"/>
    </source>
</evidence>
<sequence length="149" mass="16099">MSAVSQSVGDKPATDTSNVQNLLWATPAQMQTLRSRIPTALTMRLHQPSSWPLFSLFEFTSGRPLSVWFAAVGTLSDGYLVQMSGSIVALPGSVRTFGDLQPDGSYNIDPQYISLELLVLRSQDVLAMRGAGIGSYGSGPYPADKFGRR</sequence>
<name>A0ABR4JUV7_9EURO</name>
<dbReference type="GeneID" id="98161660"/>
<dbReference type="EMBL" id="JBFXLR010000044">
    <property type="protein sequence ID" value="KAL2843830.1"/>
    <property type="molecule type" value="Genomic_DNA"/>
</dbReference>
<reference evidence="1 2" key="1">
    <citation type="submission" date="2024-07" db="EMBL/GenBank/DDBJ databases">
        <title>Section-level genome sequencing and comparative genomics of Aspergillus sections Usti and Cavernicolus.</title>
        <authorList>
            <consortium name="Lawrence Berkeley National Laboratory"/>
            <person name="Nybo J.L."/>
            <person name="Vesth T.C."/>
            <person name="Theobald S."/>
            <person name="Frisvad J.C."/>
            <person name="Larsen T.O."/>
            <person name="Kjaerboelling I."/>
            <person name="Rothschild-Mancinelli K."/>
            <person name="Lyhne E.K."/>
            <person name="Kogle M.E."/>
            <person name="Barry K."/>
            <person name="Clum A."/>
            <person name="Na H."/>
            <person name="Ledsgaard L."/>
            <person name="Lin J."/>
            <person name="Lipzen A."/>
            <person name="Kuo A."/>
            <person name="Riley R."/>
            <person name="Mondo S."/>
            <person name="LaButti K."/>
            <person name="Haridas S."/>
            <person name="Pangalinan J."/>
            <person name="Salamov A.A."/>
            <person name="Simmons B.A."/>
            <person name="Magnuson J.K."/>
            <person name="Chen J."/>
            <person name="Drula E."/>
            <person name="Henrissat B."/>
            <person name="Wiebenga A."/>
            <person name="Lubbers R.J."/>
            <person name="Gomes A.C."/>
            <person name="Macurrencykelacurrency M.R."/>
            <person name="Stajich J."/>
            <person name="Grigoriev I.V."/>
            <person name="Mortensen U.H."/>
            <person name="De vries R.P."/>
            <person name="Baker S.E."/>
            <person name="Andersen M.R."/>
        </authorList>
    </citation>
    <scope>NUCLEOTIDE SEQUENCE [LARGE SCALE GENOMIC DNA]</scope>
    <source>
        <strain evidence="1 2">CBS 756.74</strain>
    </source>
</reference>
<protein>
    <submittedName>
        <fullName evidence="1">Uncharacterized protein</fullName>
    </submittedName>
</protein>
<gene>
    <name evidence="1" type="ORF">BJX68DRAFT_269999</name>
</gene>
<keyword evidence="2" id="KW-1185">Reference proteome</keyword>
<dbReference type="RefSeq" id="XP_070895833.1">
    <property type="nucleotide sequence ID" value="XM_071046496.1"/>
</dbReference>
<organism evidence="1 2">
    <name type="scientific">Aspergillus pseudodeflectus</name>
    <dbReference type="NCBI Taxonomy" id="176178"/>
    <lineage>
        <taxon>Eukaryota</taxon>
        <taxon>Fungi</taxon>
        <taxon>Dikarya</taxon>
        <taxon>Ascomycota</taxon>
        <taxon>Pezizomycotina</taxon>
        <taxon>Eurotiomycetes</taxon>
        <taxon>Eurotiomycetidae</taxon>
        <taxon>Eurotiales</taxon>
        <taxon>Aspergillaceae</taxon>
        <taxon>Aspergillus</taxon>
        <taxon>Aspergillus subgen. Nidulantes</taxon>
    </lineage>
</organism>
<comment type="caution">
    <text evidence="1">The sequence shown here is derived from an EMBL/GenBank/DDBJ whole genome shotgun (WGS) entry which is preliminary data.</text>
</comment>
<evidence type="ECO:0000313" key="1">
    <source>
        <dbReference type="EMBL" id="KAL2843830.1"/>
    </source>
</evidence>